<dbReference type="SUPFAM" id="SSF54909">
    <property type="entry name" value="Dimeric alpha+beta barrel"/>
    <property type="match status" value="1"/>
</dbReference>
<keyword evidence="2" id="KW-0503">Monooxygenase</keyword>
<proteinExistence type="predicted"/>
<sequence length="96" mass="10446">MIAIIASFTVPEDKAEAFEAIAGELVAATNANEPGVKLYTLARDKKDPTQYRMMELYEDQAAVDTHMASDWFKAAGPKLGGVLDGRPKIEQFTVVA</sequence>
<keyword evidence="2" id="KW-0560">Oxidoreductase</keyword>
<gene>
    <name evidence="2" type="ORF">Q5H94_07750</name>
</gene>
<dbReference type="PROSITE" id="PS51725">
    <property type="entry name" value="ABM"/>
    <property type="match status" value="1"/>
</dbReference>
<dbReference type="InterPro" id="IPR050744">
    <property type="entry name" value="AI-2_Isomerase_LsrG"/>
</dbReference>
<accession>A0ABT8ZXC9</accession>
<dbReference type="InterPro" id="IPR007138">
    <property type="entry name" value="ABM_dom"/>
</dbReference>
<evidence type="ECO:0000313" key="2">
    <source>
        <dbReference type="EMBL" id="MDO7842216.1"/>
    </source>
</evidence>
<dbReference type="RefSeq" id="WP_304560683.1">
    <property type="nucleotide sequence ID" value="NZ_JAUQSZ010000004.1"/>
</dbReference>
<dbReference type="GO" id="GO:0004497">
    <property type="term" value="F:monooxygenase activity"/>
    <property type="evidence" value="ECO:0007669"/>
    <property type="project" value="UniProtKB-KW"/>
</dbReference>
<dbReference type="Gene3D" id="3.30.70.100">
    <property type="match status" value="1"/>
</dbReference>
<dbReference type="EC" id="1.-.-.-" evidence="2"/>
<dbReference type="Proteomes" id="UP001176468">
    <property type="component" value="Unassembled WGS sequence"/>
</dbReference>
<reference evidence="2" key="1">
    <citation type="submission" date="2023-07" db="EMBL/GenBank/DDBJ databases">
        <authorList>
            <person name="Kim M.K."/>
        </authorList>
    </citation>
    <scope>NUCLEOTIDE SEQUENCE</scope>
    <source>
        <strain evidence="2">CA1-15</strain>
    </source>
</reference>
<organism evidence="2 3">
    <name type="scientific">Sphingomonas immobilis</name>
    <dbReference type="NCBI Taxonomy" id="3063997"/>
    <lineage>
        <taxon>Bacteria</taxon>
        <taxon>Pseudomonadati</taxon>
        <taxon>Pseudomonadota</taxon>
        <taxon>Alphaproteobacteria</taxon>
        <taxon>Sphingomonadales</taxon>
        <taxon>Sphingomonadaceae</taxon>
        <taxon>Sphingomonas</taxon>
    </lineage>
</organism>
<dbReference type="PANTHER" id="PTHR33336">
    <property type="entry name" value="QUINOL MONOOXYGENASE YGIN-RELATED"/>
    <property type="match status" value="1"/>
</dbReference>
<dbReference type="PANTHER" id="PTHR33336:SF15">
    <property type="entry name" value="ABM DOMAIN-CONTAINING PROTEIN"/>
    <property type="match status" value="1"/>
</dbReference>
<evidence type="ECO:0000259" key="1">
    <source>
        <dbReference type="PROSITE" id="PS51725"/>
    </source>
</evidence>
<dbReference type="InterPro" id="IPR011008">
    <property type="entry name" value="Dimeric_a/b-barrel"/>
</dbReference>
<evidence type="ECO:0000313" key="3">
    <source>
        <dbReference type="Proteomes" id="UP001176468"/>
    </source>
</evidence>
<comment type="caution">
    <text evidence="2">The sequence shown here is derived from an EMBL/GenBank/DDBJ whole genome shotgun (WGS) entry which is preliminary data.</text>
</comment>
<name>A0ABT8ZXC9_9SPHN</name>
<keyword evidence="3" id="KW-1185">Reference proteome</keyword>
<feature type="domain" description="ABM" evidence="1">
    <location>
        <begin position="2"/>
        <end position="92"/>
    </location>
</feature>
<protein>
    <submittedName>
        <fullName evidence="2">Quinol monooxygenase</fullName>
        <ecNumber evidence="2">1.-.-.-</ecNumber>
    </submittedName>
</protein>
<dbReference type="Pfam" id="PF03992">
    <property type="entry name" value="ABM"/>
    <property type="match status" value="1"/>
</dbReference>
<dbReference type="EMBL" id="JAUQSZ010000004">
    <property type="protein sequence ID" value="MDO7842216.1"/>
    <property type="molecule type" value="Genomic_DNA"/>
</dbReference>